<feature type="compositionally biased region" description="Basic and acidic residues" evidence="1">
    <location>
        <begin position="133"/>
        <end position="142"/>
    </location>
</feature>
<comment type="caution">
    <text evidence="3">The sequence shown here is derived from an EMBL/GenBank/DDBJ whole genome shotgun (WGS) entry which is preliminary data.</text>
</comment>
<feature type="region of interest" description="Disordered" evidence="1">
    <location>
        <begin position="95"/>
        <end position="201"/>
    </location>
</feature>
<reference evidence="3" key="1">
    <citation type="journal article" date="2023" name="G3 (Bethesda)">
        <title>Whole genome assemblies of Zophobas morio and Tenebrio molitor.</title>
        <authorList>
            <person name="Kaur S."/>
            <person name="Stinson S.A."/>
            <person name="diCenzo G.C."/>
        </authorList>
    </citation>
    <scope>NUCLEOTIDE SEQUENCE</scope>
    <source>
        <strain evidence="3">QUZm001</strain>
    </source>
</reference>
<accession>A0AA38HKL8</accession>
<dbReference type="EMBL" id="JALNTZ010000774">
    <property type="protein sequence ID" value="KAJ3632063.1"/>
    <property type="molecule type" value="Genomic_DNA"/>
</dbReference>
<keyword evidence="2" id="KW-0472">Membrane</keyword>
<feature type="compositionally biased region" description="Basic and acidic residues" evidence="1">
    <location>
        <begin position="181"/>
        <end position="191"/>
    </location>
</feature>
<keyword evidence="2" id="KW-1133">Transmembrane helix</keyword>
<evidence type="ECO:0000313" key="4">
    <source>
        <dbReference type="Proteomes" id="UP001168821"/>
    </source>
</evidence>
<protein>
    <submittedName>
        <fullName evidence="3">Uncharacterized protein</fullName>
    </submittedName>
</protein>
<evidence type="ECO:0000313" key="3">
    <source>
        <dbReference type="EMBL" id="KAJ3632063.1"/>
    </source>
</evidence>
<keyword evidence="2" id="KW-0812">Transmembrane</keyword>
<evidence type="ECO:0000256" key="1">
    <source>
        <dbReference type="SAM" id="MobiDB-lite"/>
    </source>
</evidence>
<dbReference type="AlphaFoldDB" id="A0AA38HKL8"/>
<organism evidence="3 4">
    <name type="scientific">Zophobas morio</name>
    <dbReference type="NCBI Taxonomy" id="2755281"/>
    <lineage>
        <taxon>Eukaryota</taxon>
        <taxon>Metazoa</taxon>
        <taxon>Ecdysozoa</taxon>
        <taxon>Arthropoda</taxon>
        <taxon>Hexapoda</taxon>
        <taxon>Insecta</taxon>
        <taxon>Pterygota</taxon>
        <taxon>Neoptera</taxon>
        <taxon>Endopterygota</taxon>
        <taxon>Coleoptera</taxon>
        <taxon>Polyphaga</taxon>
        <taxon>Cucujiformia</taxon>
        <taxon>Tenebrionidae</taxon>
        <taxon>Zophobas</taxon>
    </lineage>
</organism>
<proteinExistence type="predicted"/>
<sequence>MCEYTQWVLWRNCMFDNEEIWRREVLSGSIDEQKRCHLIEKRFTCRNSIPIKSDVNKEENIILRDSLGFLKGNTEKEAAKKSNEEIGAPKNYMEDSEVNDNEEASRINTENGMTNNELGYPGTSEGSNVGEASKIHDNDKINKNLKGSLKTPEADNDAKNRKLNNALKDVAMSPSNSDDTDQLRSKAHDLPAKNANNDSTKKLRGSKNIVTIASLSALGAVALVGSISGFTYYFKKKPVVSEGAEIQISEGLTSTSDNPLFFNYLNSVDNTTF</sequence>
<feature type="compositionally biased region" description="Polar residues" evidence="1">
    <location>
        <begin position="106"/>
        <end position="117"/>
    </location>
</feature>
<gene>
    <name evidence="3" type="ORF">Zmor_024828</name>
</gene>
<feature type="transmembrane region" description="Helical" evidence="2">
    <location>
        <begin position="209"/>
        <end position="234"/>
    </location>
</feature>
<evidence type="ECO:0000256" key="2">
    <source>
        <dbReference type="SAM" id="Phobius"/>
    </source>
</evidence>
<keyword evidence="4" id="KW-1185">Reference proteome</keyword>
<dbReference type="Proteomes" id="UP001168821">
    <property type="component" value="Unassembled WGS sequence"/>
</dbReference>
<name>A0AA38HKL8_9CUCU</name>